<proteinExistence type="predicted"/>
<dbReference type="EMBL" id="WNWQ01000392">
    <property type="protein sequence ID" value="KAE9968890.1"/>
    <property type="molecule type" value="Genomic_DNA"/>
</dbReference>
<evidence type="ECO:0000259" key="2">
    <source>
        <dbReference type="Pfam" id="PF20233"/>
    </source>
</evidence>
<dbReference type="PANTHER" id="PTHR35391:SF5">
    <property type="entry name" value="DUF6590 DOMAIN-CONTAINING PROTEIN"/>
    <property type="match status" value="1"/>
</dbReference>
<keyword evidence="7" id="KW-1185">Reference proteome</keyword>
<gene>
    <name evidence="3" type="ORF">BLS_005624</name>
    <name evidence="5" type="ORF">EG327_002413</name>
    <name evidence="4" type="ORF">EG328_010862</name>
</gene>
<organism evidence="4 6">
    <name type="scientific">Venturia inaequalis</name>
    <name type="common">Apple scab fungus</name>
    <dbReference type="NCBI Taxonomy" id="5025"/>
    <lineage>
        <taxon>Eukaryota</taxon>
        <taxon>Fungi</taxon>
        <taxon>Dikarya</taxon>
        <taxon>Ascomycota</taxon>
        <taxon>Pezizomycotina</taxon>
        <taxon>Dothideomycetes</taxon>
        <taxon>Pleosporomycetidae</taxon>
        <taxon>Venturiales</taxon>
        <taxon>Venturiaceae</taxon>
        <taxon>Venturia</taxon>
    </lineage>
</organism>
<feature type="region of interest" description="Disordered" evidence="1">
    <location>
        <begin position="157"/>
        <end position="179"/>
    </location>
</feature>
<sequence>MSSWLWDPNRSEYYYWAAGEGKWVFQSGLELWPDGRQVEVEATPRTQSVPTAADTLRSSSRPTADGLAQQISNLSLTTNRAPSATSQTPQYAAQQRRQQYEQQAPVASYDFSVTEDCGFSQNYQAQSLSPPAFGSQSSYGSQSAYTLQSAYSSQPTYESQPISLAQSKTRRHGIQREPKNEITDSELYRQGARARLKITGTVGGSRESLDSKYKRRRDPKFFSVGKVFKILWPESEDGQEDEADSFISDTKYDGTSIAKIRWFVVIKSGERECTSLPILTYGGTGVSGSQIAKWQHSIVYSSKTEPKPRRKEEGEGNSMMLSAIKVKPRRKADTMDSMARINYAKIYTIGHDVKVYEFGDVHDRYLAQLVAQWTWVLKQIFSISTQGAAPVEEGDDDDEEEEEEEEEEEVEAEKNEEDVDEESDFYGSRVRRADVRNRW</sequence>
<dbReference type="AlphaFoldDB" id="A0A8H3V3K4"/>
<reference evidence="4 6" key="1">
    <citation type="submission" date="2018-12" db="EMBL/GenBank/DDBJ databases">
        <title>Venturia inaequalis Genome Resource.</title>
        <authorList>
            <person name="Lichtner F.J."/>
        </authorList>
    </citation>
    <scope>NUCLEOTIDE SEQUENCE [LARGE SCALE GENOMIC DNA]</scope>
    <source>
        <strain evidence="4 6">120213</strain>
        <strain evidence="3">Bline_iso_100314</strain>
        <strain evidence="5 7">DMI_063113</strain>
    </source>
</reference>
<evidence type="ECO:0000313" key="4">
    <source>
        <dbReference type="EMBL" id="KAE9982472.1"/>
    </source>
</evidence>
<dbReference type="Proteomes" id="UP000447873">
    <property type="component" value="Unassembled WGS sequence"/>
</dbReference>
<feature type="compositionally biased region" description="Acidic residues" evidence="1">
    <location>
        <begin position="392"/>
        <end position="424"/>
    </location>
</feature>
<evidence type="ECO:0000313" key="6">
    <source>
        <dbReference type="Proteomes" id="UP000447873"/>
    </source>
</evidence>
<feature type="compositionally biased region" description="Polar residues" evidence="1">
    <location>
        <begin position="44"/>
        <end position="62"/>
    </location>
</feature>
<feature type="region of interest" description="Disordered" evidence="1">
    <location>
        <begin position="44"/>
        <end position="63"/>
    </location>
</feature>
<feature type="compositionally biased region" description="Polar residues" evidence="1">
    <location>
        <begin position="157"/>
        <end position="167"/>
    </location>
</feature>
<name>A0A8H3V3K4_VENIN</name>
<feature type="region of interest" description="Disordered" evidence="1">
    <location>
        <begin position="386"/>
        <end position="428"/>
    </location>
</feature>
<evidence type="ECO:0000256" key="1">
    <source>
        <dbReference type="SAM" id="MobiDB-lite"/>
    </source>
</evidence>
<evidence type="ECO:0000313" key="5">
    <source>
        <dbReference type="EMBL" id="KAE9989650.1"/>
    </source>
</evidence>
<accession>A0A8H3V3K4</accession>
<protein>
    <recommendedName>
        <fullName evidence="2">DUF6590 domain-containing protein</fullName>
    </recommendedName>
</protein>
<feature type="domain" description="DUF6590" evidence="2">
    <location>
        <begin position="220"/>
        <end position="370"/>
    </location>
</feature>
<comment type="caution">
    <text evidence="4">The sequence shown here is derived from an EMBL/GenBank/DDBJ whole genome shotgun (WGS) entry which is preliminary data.</text>
</comment>
<dbReference type="EMBL" id="WNWR01000175">
    <property type="protein sequence ID" value="KAE9989650.1"/>
    <property type="molecule type" value="Genomic_DNA"/>
</dbReference>
<dbReference type="Pfam" id="PF20233">
    <property type="entry name" value="DUF6590"/>
    <property type="match status" value="1"/>
</dbReference>
<dbReference type="OrthoDB" id="3559580at2759"/>
<dbReference type="PANTHER" id="PTHR35391">
    <property type="entry name" value="C2H2-TYPE DOMAIN-CONTAINING PROTEIN-RELATED"/>
    <property type="match status" value="1"/>
</dbReference>
<dbReference type="InterPro" id="IPR046497">
    <property type="entry name" value="DUF6590"/>
</dbReference>
<evidence type="ECO:0000313" key="7">
    <source>
        <dbReference type="Proteomes" id="UP000490939"/>
    </source>
</evidence>
<dbReference type="EMBL" id="WNWS01000075">
    <property type="protein sequence ID" value="KAE9982472.1"/>
    <property type="molecule type" value="Genomic_DNA"/>
</dbReference>
<dbReference type="Proteomes" id="UP000433883">
    <property type="component" value="Unassembled WGS sequence"/>
</dbReference>
<dbReference type="Proteomes" id="UP000490939">
    <property type="component" value="Unassembled WGS sequence"/>
</dbReference>
<evidence type="ECO:0000313" key="3">
    <source>
        <dbReference type="EMBL" id="KAE9968890.1"/>
    </source>
</evidence>